<dbReference type="PROSITE" id="PS51444">
    <property type="entry name" value="FH2"/>
    <property type="match status" value="1"/>
</dbReference>
<dbReference type="InterPro" id="IPR015425">
    <property type="entry name" value="FH2_Formin"/>
</dbReference>
<evidence type="ECO:0000313" key="3">
    <source>
        <dbReference type="EMBL" id="PVD35113.1"/>
    </source>
</evidence>
<dbReference type="SUPFAM" id="SSF50729">
    <property type="entry name" value="PH domain-like"/>
    <property type="match status" value="1"/>
</dbReference>
<sequence length="883" mass="100073">MGSKVPPCLNKSHNFGIYLKKGKRSILQLDFPSQQIMVIRKGHVKKTFAFQSMTFFDSEDDLHISIRFLDEVMEFDADTMEEKYTICRLLDLVLDAENSDDEGASGKLESLQTAPIIPHSVIKDDLLEKKGNTTITTWNRRRVKISVGEFSYYKPGEELALNVVQLWQDRCRVVKIGHNSFSISFSHRDYCFRIPNDSKSRASVETCRDEWAKAFEKAMTSKRHTIRLISSPLGLSEMESVVNTSSVPDKIPGNSQSSMRPPRQRQDQEQQIRAPVNGNICKDENKTPRLPPSTESKGEKPAGIVPSNSNFQNRLGSSRPPNISSLKEPQSQEKVCERGLVLADGSQQALNEPRDQWVSPVSPGFSSGFDSGFNSGFNSSFNSEGGNSPVPLSPRSPPLPPPVPKALDQGQRSKGGLKLRQVYWTPVERFKVAVSLWGEINSQLPALDLQLLEDMFTSSDKDNTLTRSKQSNKQTLLDSKRAQNLEILFSGFKADCLSQFLEAINSISEIESFEMQKLTTLRRLQPTEEDMEMFGMYSSSRDFLEPVDRFMLDICEIPKLSLRIDLALSLWDFPSRSQLYLEEVDSLTRACDAVLESSALPTILRLLLAIGNHLNTGRQPKDGVLGFQICSVDKLVNLKGQDPQYTLMTYLVEQLKGVTDLMDWTSPLAMVPKVAGFSIRAVGAEVDVLKSDLQKVKKYHKVLRTLQGHPSVHKKFMSDLQGFIFEYEMKLETARDKNDKLQHKFRQLLAWLGEPPNRTSEALFSSLALLMERFQQARARKPRDRVRCFTFADLPWYQRKIASAIFTTPPSSTYDEVIHYHFSDPSFYSKNTLMLGKTYLRLGNKKMALLYLTKAREFPLNTEDDRDANKEAEELLKSMGIKF</sequence>
<dbReference type="PANTHER" id="PTHR45725:SF10">
    <property type="entry name" value="FH2 DOMAIN-CONTAINING PROTEIN"/>
    <property type="match status" value="1"/>
</dbReference>
<protein>
    <recommendedName>
        <fullName evidence="2">FH2 domain-containing protein</fullName>
    </recommendedName>
</protein>
<dbReference type="PANTHER" id="PTHR45725">
    <property type="entry name" value="FORMIN HOMOLOGY 2 FAMILY MEMBER"/>
    <property type="match status" value="1"/>
</dbReference>
<dbReference type="OrthoDB" id="410721at2759"/>
<dbReference type="InterPro" id="IPR042201">
    <property type="entry name" value="FH2_Formin_sf"/>
</dbReference>
<keyword evidence="4" id="KW-1185">Reference proteome</keyword>
<dbReference type="SMART" id="SM00498">
    <property type="entry name" value="FH2"/>
    <property type="match status" value="1"/>
</dbReference>
<evidence type="ECO:0000256" key="1">
    <source>
        <dbReference type="SAM" id="MobiDB-lite"/>
    </source>
</evidence>
<proteinExistence type="predicted"/>
<dbReference type="STRING" id="400727.A0A2T7PNV6"/>
<name>A0A2T7PNV6_POMCA</name>
<feature type="compositionally biased region" description="Pro residues" evidence="1">
    <location>
        <begin position="391"/>
        <end position="404"/>
    </location>
</feature>
<feature type="compositionally biased region" description="Polar residues" evidence="1">
    <location>
        <begin position="241"/>
        <end position="259"/>
    </location>
</feature>
<comment type="caution">
    <text evidence="3">The sequence shown here is derived from an EMBL/GenBank/DDBJ whole genome shotgun (WGS) entry which is preliminary data.</text>
</comment>
<dbReference type="Gene3D" id="2.30.29.30">
    <property type="entry name" value="Pleckstrin-homology domain (PH domain)/Phosphotyrosine-binding domain (PTB)"/>
    <property type="match status" value="1"/>
</dbReference>
<dbReference type="Proteomes" id="UP000245119">
    <property type="component" value="Linkage Group LG3"/>
</dbReference>
<feature type="region of interest" description="Disordered" evidence="1">
    <location>
        <begin position="240"/>
        <end position="334"/>
    </location>
</feature>
<dbReference type="EMBL" id="PZQS01000003">
    <property type="protein sequence ID" value="PVD35113.1"/>
    <property type="molecule type" value="Genomic_DNA"/>
</dbReference>
<reference evidence="3 4" key="1">
    <citation type="submission" date="2018-04" db="EMBL/GenBank/DDBJ databases">
        <title>The genome of golden apple snail Pomacea canaliculata provides insight into stress tolerance and invasive adaptation.</title>
        <authorList>
            <person name="Liu C."/>
            <person name="Liu B."/>
            <person name="Ren Y."/>
            <person name="Zhang Y."/>
            <person name="Wang H."/>
            <person name="Li S."/>
            <person name="Jiang F."/>
            <person name="Yin L."/>
            <person name="Zhang G."/>
            <person name="Qian W."/>
            <person name="Fan W."/>
        </authorList>
    </citation>
    <scope>NUCLEOTIDE SEQUENCE [LARGE SCALE GENOMIC DNA]</scope>
    <source>
        <strain evidence="3">SZHN2017</strain>
        <tissue evidence="3">Muscle</tissue>
    </source>
</reference>
<feature type="region of interest" description="Disordered" evidence="1">
    <location>
        <begin position="376"/>
        <end position="414"/>
    </location>
</feature>
<feature type="compositionally biased region" description="Low complexity" evidence="1">
    <location>
        <begin position="376"/>
        <end position="390"/>
    </location>
</feature>
<dbReference type="Gene3D" id="1.20.58.2220">
    <property type="entry name" value="Formin, FH2 domain"/>
    <property type="match status" value="1"/>
</dbReference>
<organism evidence="3 4">
    <name type="scientific">Pomacea canaliculata</name>
    <name type="common">Golden apple snail</name>
    <dbReference type="NCBI Taxonomy" id="400727"/>
    <lineage>
        <taxon>Eukaryota</taxon>
        <taxon>Metazoa</taxon>
        <taxon>Spiralia</taxon>
        <taxon>Lophotrochozoa</taxon>
        <taxon>Mollusca</taxon>
        <taxon>Gastropoda</taxon>
        <taxon>Caenogastropoda</taxon>
        <taxon>Architaenioglossa</taxon>
        <taxon>Ampullarioidea</taxon>
        <taxon>Ampullariidae</taxon>
        <taxon>Pomacea</taxon>
    </lineage>
</organism>
<dbReference type="SUPFAM" id="SSF101447">
    <property type="entry name" value="Formin homology 2 domain (FH2 domain)"/>
    <property type="match status" value="1"/>
</dbReference>
<dbReference type="InterPro" id="IPR051425">
    <property type="entry name" value="Formin_Homology"/>
</dbReference>
<evidence type="ECO:0000259" key="2">
    <source>
        <dbReference type="PROSITE" id="PS51444"/>
    </source>
</evidence>
<feature type="domain" description="FH2" evidence="2">
    <location>
        <begin position="409"/>
        <end position="800"/>
    </location>
</feature>
<dbReference type="InterPro" id="IPR011993">
    <property type="entry name" value="PH-like_dom_sf"/>
</dbReference>
<evidence type="ECO:0000313" key="4">
    <source>
        <dbReference type="Proteomes" id="UP000245119"/>
    </source>
</evidence>
<dbReference type="AlphaFoldDB" id="A0A2T7PNV6"/>
<gene>
    <name evidence="3" type="ORF">C0Q70_06394</name>
</gene>
<feature type="compositionally biased region" description="Polar residues" evidence="1">
    <location>
        <begin position="306"/>
        <end position="329"/>
    </location>
</feature>
<dbReference type="Pfam" id="PF02181">
    <property type="entry name" value="FH2"/>
    <property type="match status" value="1"/>
</dbReference>
<accession>A0A2T7PNV6</accession>